<dbReference type="STRING" id="1440053.GCA_000718095_05049"/>
<organism evidence="2 3">
    <name type="scientific">Streptomyces scopuliridis RB72</name>
    <dbReference type="NCBI Taxonomy" id="1440053"/>
    <lineage>
        <taxon>Bacteria</taxon>
        <taxon>Bacillati</taxon>
        <taxon>Actinomycetota</taxon>
        <taxon>Actinomycetes</taxon>
        <taxon>Kitasatosporales</taxon>
        <taxon>Streptomycetaceae</taxon>
        <taxon>Streptomyces</taxon>
    </lineage>
</organism>
<dbReference type="InterPro" id="IPR021401">
    <property type="entry name" value="DUF3040"/>
</dbReference>
<name>A0A2T7SML4_9ACTN</name>
<dbReference type="RefSeq" id="WP_030354035.1">
    <property type="nucleotide sequence ID" value="NZ_AZSP01000394.1"/>
</dbReference>
<evidence type="ECO:0000313" key="2">
    <source>
        <dbReference type="EMBL" id="PVE04165.1"/>
    </source>
</evidence>
<evidence type="ECO:0008006" key="4">
    <source>
        <dbReference type="Google" id="ProtNLM"/>
    </source>
</evidence>
<accession>A0A2T7SML4</accession>
<comment type="caution">
    <text evidence="2">The sequence shown here is derived from an EMBL/GenBank/DDBJ whole genome shotgun (WGS) entry which is preliminary data.</text>
</comment>
<protein>
    <recommendedName>
        <fullName evidence="4">DUF3040 domain-containing protein</fullName>
    </recommendedName>
</protein>
<keyword evidence="3" id="KW-1185">Reference proteome</keyword>
<dbReference type="EMBL" id="AZSP01000394">
    <property type="protein sequence ID" value="PVE04165.1"/>
    <property type="molecule type" value="Genomic_DNA"/>
</dbReference>
<sequence>MAAFEDRRLGDLAAQLRQDDPRFARALETGSPCRPREYRHGVAWLLLAVALGGFVLGIVVGHGLLIAGGLVLAGLAAHLFDPDRGRVRQGIARTSE</sequence>
<keyword evidence="1" id="KW-0472">Membrane</keyword>
<keyword evidence="1" id="KW-1133">Transmembrane helix</keyword>
<feature type="transmembrane region" description="Helical" evidence="1">
    <location>
        <begin position="44"/>
        <end position="77"/>
    </location>
</feature>
<evidence type="ECO:0000256" key="1">
    <source>
        <dbReference type="SAM" id="Phobius"/>
    </source>
</evidence>
<dbReference type="Proteomes" id="UP000245992">
    <property type="component" value="Unassembled WGS sequence"/>
</dbReference>
<evidence type="ECO:0000313" key="3">
    <source>
        <dbReference type="Proteomes" id="UP000245992"/>
    </source>
</evidence>
<dbReference type="AlphaFoldDB" id="A0A2T7SML4"/>
<keyword evidence="1" id="KW-0812">Transmembrane</keyword>
<gene>
    <name evidence="2" type="ORF">Y717_13720</name>
</gene>
<proteinExistence type="predicted"/>
<reference evidence="2 3" key="1">
    <citation type="submission" date="2013-12" db="EMBL/GenBank/DDBJ databases">
        <title>Annotated genome of Streptomyces scopuliridis.</title>
        <authorList>
            <person name="Olson J.B."/>
        </authorList>
    </citation>
    <scope>NUCLEOTIDE SEQUENCE [LARGE SCALE GENOMIC DNA]</scope>
    <source>
        <strain evidence="2 3">RB72</strain>
    </source>
</reference>
<dbReference type="Pfam" id="PF11239">
    <property type="entry name" value="DUF3040"/>
    <property type="match status" value="1"/>
</dbReference>